<dbReference type="EMBL" id="LT629740">
    <property type="protein sequence ID" value="SDR87291.1"/>
    <property type="molecule type" value="Genomic_DNA"/>
</dbReference>
<dbReference type="AlphaFoldDB" id="A0A1H1MKC1"/>
<reference evidence="1 2" key="1">
    <citation type="submission" date="2016-10" db="EMBL/GenBank/DDBJ databases">
        <authorList>
            <person name="de Groot N.N."/>
        </authorList>
    </citation>
    <scope>NUCLEOTIDE SEQUENCE [LARGE SCALE GENOMIC DNA]</scope>
    <source>
        <strain evidence="1 2">MP1X4</strain>
    </source>
</reference>
<gene>
    <name evidence="1" type="ORF">SAMN05216490_0102</name>
</gene>
<name>A0A1H1MKC1_MUCMA</name>
<evidence type="ECO:0000313" key="1">
    <source>
        <dbReference type="EMBL" id="SDR87291.1"/>
    </source>
</evidence>
<keyword evidence="2" id="KW-1185">Reference proteome</keyword>
<evidence type="ECO:0000313" key="2">
    <source>
        <dbReference type="Proteomes" id="UP000199679"/>
    </source>
</evidence>
<protein>
    <submittedName>
        <fullName evidence="1">Uncharacterized protein</fullName>
    </submittedName>
</protein>
<sequence>MECEGFITRTDIYYSIFEPKPYITLAATLLLLLKFKYNPKTGGVNKLLYPFKSLAYIVFLK</sequence>
<accession>A0A1H1MKC1</accession>
<dbReference type="Proteomes" id="UP000199679">
    <property type="component" value="Chromosome I"/>
</dbReference>
<proteinExistence type="predicted"/>
<organism evidence="1 2">
    <name type="scientific">Mucilaginibacter mallensis</name>
    <dbReference type="NCBI Taxonomy" id="652787"/>
    <lineage>
        <taxon>Bacteria</taxon>
        <taxon>Pseudomonadati</taxon>
        <taxon>Bacteroidota</taxon>
        <taxon>Sphingobacteriia</taxon>
        <taxon>Sphingobacteriales</taxon>
        <taxon>Sphingobacteriaceae</taxon>
        <taxon>Mucilaginibacter</taxon>
    </lineage>
</organism>